<dbReference type="RefSeq" id="WP_117977410.1">
    <property type="nucleotide sequence ID" value="NZ_CP083680.1"/>
</dbReference>
<evidence type="ECO:0000259" key="1">
    <source>
        <dbReference type="Pfam" id="PF00534"/>
    </source>
</evidence>
<dbReference type="Pfam" id="PF00534">
    <property type="entry name" value="Glycos_transf_1"/>
    <property type="match status" value="1"/>
</dbReference>
<accession>A0ABD7U6W3</accession>
<protein>
    <submittedName>
        <fullName evidence="2">Glycosyltransferase</fullName>
    </submittedName>
</protein>
<organism evidence="2 3">
    <name type="scientific">Bacteroides thetaiotaomicron</name>
    <dbReference type="NCBI Taxonomy" id="818"/>
    <lineage>
        <taxon>Bacteria</taxon>
        <taxon>Pseudomonadati</taxon>
        <taxon>Bacteroidota</taxon>
        <taxon>Bacteroidia</taxon>
        <taxon>Bacteroidales</taxon>
        <taxon>Bacteroidaceae</taxon>
        <taxon>Bacteroides</taxon>
    </lineage>
</organism>
<dbReference type="EMBL" id="CP083680">
    <property type="protein sequence ID" value="UYU67033.1"/>
    <property type="molecule type" value="Genomic_DNA"/>
</dbReference>
<evidence type="ECO:0000313" key="2">
    <source>
        <dbReference type="EMBL" id="UYU67033.1"/>
    </source>
</evidence>
<name>A0ABD7U6W3_BACT4</name>
<dbReference type="SUPFAM" id="SSF53756">
    <property type="entry name" value="UDP-Glycosyltransferase/glycogen phosphorylase"/>
    <property type="match status" value="1"/>
</dbReference>
<dbReference type="CDD" id="cd03801">
    <property type="entry name" value="GT4_PimA-like"/>
    <property type="match status" value="1"/>
</dbReference>
<evidence type="ECO:0000313" key="3">
    <source>
        <dbReference type="Proteomes" id="UP001156218"/>
    </source>
</evidence>
<gene>
    <name evidence="2" type="ORF">KQP68_01765</name>
</gene>
<dbReference type="PANTHER" id="PTHR12526">
    <property type="entry name" value="GLYCOSYLTRANSFERASE"/>
    <property type="match status" value="1"/>
</dbReference>
<sequence length="362" mass="40943">MKLIGLFPLIGNGGIASWTKKYTKTFPDEEHQFTFINVSPSVPRAGGLSEMFLFRTFSGISAMYRILKELKVVLKQDKYDILHTTTSGNIGSLRDYRVAKLCKKYGVKTIMHCRYGCITEDIQSSSLVGILLRKSMNEFDQIWVLDSQSYNTLKGIENLKDKVYLTPNSIDVTEKMNSAPKDYKRVAFIGNLYPTKGLYELVEACVQTDVRLDIIGPGSDDVIANVKMMAGKKLDKTIFIHGRLSNPEAVRFMHEVDIVALPTYYPWEAFPISIIEAMSLTKMVISCPRAAIKDILTDLDGKPCGMLVAPKSPDAIVEAINWCQMHMEEADLMCQKAYEKVNTCYRKEVVYDLYRSLYAKLV</sequence>
<dbReference type="Gene3D" id="3.40.50.2000">
    <property type="entry name" value="Glycogen Phosphorylase B"/>
    <property type="match status" value="2"/>
</dbReference>
<dbReference type="AlphaFoldDB" id="A0ABD7U6W3"/>
<reference evidence="2 3" key="1">
    <citation type="submission" date="2021-06" db="EMBL/GenBank/DDBJ databases">
        <title>Interrogation of the integrated mobile genetic elements in gut-associated Bacteroides with a consensus prediction approach.</title>
        <authorList>
            <person name="Campbell D.E."/>
            <person name="Leigh J.R."/>
            <person name="Kim T."/>
            <person name="England W."/>
            <person name="Whitaker R.J."/>
            <person name="Degnan P.H."/>
        </authorList>
    </citation>
    <scope>NUCLEOTIDE SEQUENCE [LARGE SCALE GENOMIC DNA]</scope>
    <source>
        <strain evidence="2 3">WAL8669</strain>
    </source>
</reference>
<proteinExistence type="predicted"/>
<dbReference type="InterPro" id="IPR001296">
    <property type="entry name" value="Glyco_trans_1"/>
</dbReference>
<dbReference type="Proteomes" id="UP001156218">
    <property type="component" value="Chromosome"/>
</dbReference>
<feature type="domain" description="Glycosyl transferase family 1" evidence="1">
    <location>
        <begin position="176"/>
        <end position="323"/>
    </location>
</feature>